<keyword evidence="2" id="KW-1185">Reference proteome</keyword>
<name>A0ABZ0V6I9_9RHOB</name>
<organism evidence="1 2">
    <name type="scientific">Sulfitobacter faviae</name>
    <dbReference type="NCBI Taxonomy" id="1775881"/>
    <lineage>
        <taxon>Bacteria</taxon>
        <taxon>Pseudomonadati</taxon>
        <taxon>Pseudomonadota</taxon>
        <taxon>Alphaproteobacteria</taxon>
        <taxon>Rhodobacterales</taxon>
        <taxon>Roseobacteraceae</taxon>
        <taxon>Sulfitobacter</taxon>
    </lineage>
</organism>
<accession>A0ABZ0V6I9</accession>
<reference evidence="1 2" key="1">
    <citation type="submission" date="2023-11" db="EMBL/GenBank/DDBJ databases">
        <title>From the Deep-Sea to the Surface: Bacterial Genomes Isolated from the Moytirra Hydrothermal Vent Plume.</title>
        <authorList>
            <person name="Major S.R."/>
        </authorList>
    </citation>
    <scope>NUCLEOTIDE SEQUENCE [LARGE SCALE GENOMIC DNA]</scope>
    <source>
        <strain evidence="1 2">OXR-9</strain>
        <plasmid evidence="1 2">unnamed02</plasmid>
    </source>
</reference>
<proteinExistence type="predicted"/>
<gene>
    <name evidence="1" type="ORF">T7987_17290</name>
</gene>
<keyword evidence="1" id="KW-0614">Plasmid</keyword>
<evidence type="ECO:0000313" key="1">
    <source>
        <dbReference type="EMBL" id="WPZ23622.1"/>
    </source>
</evidence>
<dbReference type="RefSeq" id="WP_322329985.1">
    <property type="nucleotide sequence ID" value="NZ_CP139727.1"/>
</dbReference>
<geneLocation type="plasmid" evidence="1 2">
    <name>unnamed02</name>
</geneLocation>
<dbReference type="EMBL" id="CP139727">
    <property type="protein sequence ID" value="WPZ23622.1"/>
    <property type="molecule type" value="Genomic_DNA"/>
</dbReference>
<evidence type="ECO:0000313" key="2">
    <source>
        <dbReference type="Proteomes" id="UP001326567"/>
    </source>
</evidence>
<sequence length="82" mass="9395">MELKLGLRDEPRLLARRLACAITATSSPWVQFLEDDMSDSERIKLLETALIKYVELYGFIDEARAYYIRNGQSENGTADKHS</sequence>
<dbReference type="Proteomes" id="UP001326567">
    <property type="component" value="Plasmid unnamed02"/>
</dbReference>
<protein>
    <submittedName>
        <fullName evidence="1">Uncharacterized protein</fullName>
    </submittedName>
</protein>